<dbReference type="SMART" id="SM00293">
    <property type="entry name" value="PWWP"/>
    <property type="match status" value="1"/>
</dbReference>
<feature type="compositionally biased region" description="Basic and acidic residues" evidence="4">
    <location>
        <begin position="56"/>
        <end position="68"/>
    </location>
</feature>
<evidence type="ECO:0008006" key="9">
    <source>
        <dbReference type="Google" id="ProtNLM"/>
    </source>
</evidence>
<evidence type="ECO:0000256" key="4">
    <source>
        <dbReference type="SAM" id="MobiDB-lite"/>
    </source>
</evidence>
<dbReference type="EnsemblMetazoa" id="XM_020000318.1">
    <property type="protein sequence ID" value="XP_019855877.1"/>
    <property type="gene ID" value="LOC100632084"/>
</dbReference>
<dbReference type="PANTHER" id="PTHR15999:SF2">
    <property type="entry name" value="ZINC FINGER CW-TYPE PWWP DOMAIN PROTEIN 1"/>
    <property type="match status" value="1"/>
</dbReference>
<evidence type="ECO:0000259" key="6">
    <source>
        <dbReference type="PROSITE" id="PS51050"/>
    </source>
</evidence>
<dbReference type="GO" id="GO:0005634">
    <property type="term" value="C:nucleus"/>
    <property type="evidence" value="ECO:0007669"/>
    <property type="project" value="TreeGrafter"/>
</dbReference>
<feature type="region of interest" description="Disordered" evidence="4">
    <location>
        <begin position="228"/>
        <end position="393"/>
    </location>
</feature>
<dbReference type="RefSeq" id="XP_019855877.1">
    <property type="nucleotide sequence ID" value="XM_020000318.1"/>
</dbReference>
<protein>
    <recommendedName>
        <fullName evidence="9">CW-type domain-containing protein</fullName>
    </recommendedName>
</protein>
<dbReference type="GeneID" id="100632084"/>
<evidence type="ECO:0000313" key="8">
    <source>
        <dbReference type="Proteomes" id="UP000007879"/>
    </source>
</evidence>
<dbReference type="InterPro" id="IPR000313">
    <property type="entry name" value="PWWP_dom"/>
</dbReference>
<keyword evidence="2" id="KW-0863">Zinc-finger</keyword>
<name>A0AAN0JGG3_AMPQE</name>
<dbReference type="Gene3D" id="3.30.40.100">
    <property type="match status" value="1"/>
</dbReference>
<dbReference type="Pfam" id="PF07496">
    <property type="entry name" value="zf-CW"/>
    <property type="match status" value="1"/>
</dbReference>
<dbReference type="PROSITE" id="PS51050">
    <property type="entry name" value="ZF_CW"/>
    <property type="match status" value="1"/>
</dbReference>
<evidence type="ECO:0000256" key="2">
    <source>
        <dbReference type="ARBA" id="ARBA00022771"/>
    </source>
</evidence>
<dbReference type="Gene3D" id="2.30.30.140">
    <property type="match status" value="1"/>
</dbReference>
<feature type="compositionally biased region" description="Low complexity" evidence="4">
    <location>
        <begin position="355"/>
        <end position="371"/>
    </location>
</feature>
<dbReference type="PANTHER" id="PTHR15999">
    <property type="entry name" value="ZINC FINGER CW-TYPE PWWP DOMAIN PROTEIN 1"/>
    <property type="match status" value="1"/>
</dbReference>
<dbReference type="SUPFAM" id="SSF63748">
    <property type="entry name" value="Tudor/PWWP/MBT"/>
    <property type="match status" value="1"/>
</dbReference>
<keyword evidence="3" id="KW-0862">Zinc</keyword>
<accession>A0AAN0JGG3</accession>
<feature type="compositionally biased region" description="Basic residues" evidence="4">
    <location>
        <begin position="241"/>
        <end position="251"/>
    </location>
</feature>
<evidence type="ECO:0000256" key="3">
    <source>
        <dbReference type="ARBA" id="ARBA00022833"/>
    </source>
</evidence>
<reference evidence="7" key="2">
    <citation type="submission" date="2024-06" db="UniProtKB">
        <authorList>
            <consortium name="EnsemblMetazoa"/>
        </authorList>
    </citation>
    <scope>IDENTIFICATION</scope>
</reference>
<dbReference type="Proteomes" id="UP000007879">
    <property type="component" value="Unassembled WGS sequence"/>
</dbReference>
<feature type="compositionally biased region" description="Polar residues" evidence="4">
    <location>
        <begin position="334"/>
        <end position="354"/>
    </location>
</feature>
<dbReference type="Pfam" id="PF00855">
    <property type="entry name" value="PWWP"/>
    <property type="match status" value="1"/>
</dbReference>
<feature type="compositionally biased region" description="Low complexity" evidence="4">
    <location>
        <begin position="313"/>
        <end position="333"/>
    </location>
</feature>
<dbReference type="AlphaFoldDB" id="A0AAN0JGG3"/>
<organism evidence="7 8">
    <name type="scientific">Amphimedon queenslandica</name>
    <name type="common">Sponge</name>
    <dbReference type="NCBI Taxonomy" id="400682"/>
    <lineage>
        <taxon>Eukaryota</taxon>
        <taxon>Metazoa</taxon>
        <taxon>Porifera</taxon>
        <taxon>Demospongiae</taxon>
        <taxon>Heteroscleromorpha</taxon>
        <taxon>Haplosclerida</taxon>
        <taxon>Niphatidae</taxon>
        <taxon>Amphimedon</taxon>
    </lineage>
</organism>
<feature type="compositionally biased region" description="Basic and acidic residues" evidence="4">
    <location>
        <begin position="253"/>
        <end position="265"/>
    </location>
</feature>
<sequence>MSTEARVPDSSVLDDSLEESGASPIIPIIKYSPIRLTPAAAACNISLSYEEDIQKNDTITKTHKKDIVTESPVSSPPPSLSPKLKIVPCFGKKGKGTTTSAKKRPPLKAKSPPPPPPPSCSSSQEETSNGVKSLSVQSDNMSAREGSPSQPLKPGDDASVEARAPPTIPTISEVLEETDSTAKVRKGRKKMAEFKEKGVSLKIKDTKNANKIGKVAKKVEKIIKEVEKDGAAGRNKNSATSKKKGAQKAKKISGTDKATEEKTLKVTETPLQEMNNEEQNEEEKERAKRELEEFLKEEEKLDQKIQAERKRLSQTNNSIKSKTSKKCTVSTKTESIISTSPDQLNTTPPFYMTQSQPSSESYSSEEFLPSPKSKQNDESASPPSNKEKENDGIWVQCDNPDCLKWRFLINVKDPMDLPDKWYCDMNKDSKYNSCIIEEEKWSSLDTDEVYVYSPYTPGSLLLAKLEGYPWWPGIIEADPDTDTYYEAKNEKGGKPSPATPKKYHVVFIDTPVSRSWIHALNTAPFTCTTTLKDCGSNILLKYQASLSTAMS</sequence>
<feature type="domain" description="CW-type" evidence="6">
    <location>
        <begin position="388"/>
        <end position="442"/>
    </location>
</feature>
<dbReference type="InterPro" id="IPR011124">
    <property type="entry name" value="Znf_CW"/>
</dbReference>
<proteinExistence type="predicted"/>
<evidence type="ECO:0000256" key="1">
    <source>
        <dbReference type="ARBA" id="ARBA00022723"/>
    </source>
</evidence>
<evidence type="ECO:0000313" key="7">
    <source>
        <dbReference type="EnsemblMetazoa" id="XP_019855877.1"/>
    </source>
</evidence>
<keyword evidence="8" id="KW-1185">Reference proteome</keyword>
<feature type="region of interest" description="Disordered" evidence="4">
    <location>
        <begin position="56"/>
        <end position="191"/>
    </location>
</feature>
<dbReference type="PROSITE" id="PS50812">
    <property type="entry name" value="PWWP"/>
    <property type="match status" value="1"/>
</dbReference>
<feature type="compositionally biased region" description="Polar residues" evidence="4">
    <location>
        <begin position="124"/>
        <end position="141"/>
    </location>
</feature>
<feature type="compositionally biased region" description="Basic and acidic residues" evidence="4">
    <location>
        <begin position="283"/>
        <end position="311"/>
    </location>
</feature>
<dbReference type="GO" id="GO:0008270">
    <property type="term" value="F:zinc ion binding"/>
    <property type="evidence" value="ECO:0007669"/>
    <property type="project" value="UniProtKB-KW"/>
</dbReference>
<reference evidence="8" key="1">
    <citation type="journal article" date="2010" name="Nature">
        <title>The Amphimedon queenslandica genome and the evolution of animal complexity.</title>
        <authorList>
            <person name="Srivastava M."/>
            <person name="Simakov O."/>
            <person name="Chapman J."/>
            <person name="Fahey B."/>
            <person name="Gauthier M.E."/>
            <person name="Mitros T."/>
            <person name="Richards G.S."/>
            <person name="Conaco C."/>
            <person name="Dacre M."/>
            <person name="Hellsten U."/>
            <person name="Larroux C."/>
            <person name="Putnam N.H."/>
            <person name="Stanke M."/>
            <person name="Adamska M."/>
            <person name="Darling A."/>
            <person name="Degnan S.M."/>
            <person name="Oakley T.H."/>
            <person name="Plachetzki D.C."/>
            <person name="Zhai Y."/>
            <person name="Adamski M."/>
            <person name="Calcino A."/>
            <person name="Cummins S.F."/>
            <person name="Goodstein D.M."/>
            <person name="Harris C."/>
            <person name="Jackson D.J."/>
            <person name="Leys S.P."/>
            <person name="Shu S."/>
            <person name="Woodcroft B.J."/>
            <person name="Vervoort M."/>
            <person name="Kosik K.S."/>
            <person name="Manning G."/>
            <person name="Degnan B.M."/>
            <person name="Rokhsar D.S."/>
        </authorList>
    </citation>
    <scope>NUCLEOTIDE SEQUENCE [LARGE SCALE GENOMIC DNA]</scope>
</reference>
<dbReference type="KEGG" id="aqu:100632084"/>
<evidence type="ECO:0000259" key="5">
    <source>
        <dbReference type="PROSITE" id="PS50812"/>
    </source>
</evidence>
<feature type="domain" description="PWWP" evidence="5">
    <location>
        <begin position="457"/>
        <end position="528"/>
    </location>
</feature>
<keyword evidence="1" id="KW-0479">Metal-binding</keyword>
<dbReference type="InterPro" id="IPR042778">
    <property type="entry name" value="ZCWPW1/ZCWPW2"/>
</dbReference>